<gene>
    <name evidence="3" type="ORF">O4H49_01075</name>
</gene>
<accession>A0ABT4LE18</accession>
<sequence>MKALLVIDFQKAISFEPAAHALMETRDVLLQALETARSQGIPVVFVQHSEAGTPFERNTEGWEFFGGVAPLAGEAVVEKASCDAFRHTRLDEVLRSLGADTLIIGGYATEFCIDTSIRAAASKGYKTLVMQDGHTTRNREHLSATEIKKHHNWIWPNMANPAYEICLLPAADCFKA</sequence>
<dbReference type="InterPro" id="IPR050272">
    <property type="entry name" value="Isochorismatase-like_hydrls"/>
</dbReference>
<evidence type="ECO:0000256" key="1">
    <source>
        <dbReference type="ARBA" id="ARBA00022801"/>
    </source>
</evidence>
<dbReference type="Pfam" id="PF00857">
    <property type="entry name" value="Isochorismatase"/>
    <property type="match status" value="1"/>
</dbReference>
<keyword evidence="1" id="KW-0378">Hydrolase</keyword>
<dbReference type="InterPro" id="IPR036380">
    <property type="entry name" value="Isochorismatase-like_sf"/>
</dbReference>
<evidence type="ECO:0000259" key="2">
    <source>
        <dbReference type="Pfam" id="PF00857"/>
    </source>
</evidence>
<dbReference type="InterPro" id="IPR000868">
    <property type="entry name" value="Isochorismatase-like_dom"/>
</dbReference>
<evidence type="ECO:0000313" key="4">
    <source>
        <dbReference type="Proteomes" id="UP001069802"/>
    </source>
</evidence>
<dbReference type="PANTHER" id="PTHR43540">
    <property type="entry name" value="PEROXYUREIDOACRYLATE/UREIDOACRYLATE AMIDOHYDROLASE-RELATED"/>
    <property type="match status" value="1"/>
</dbReference>
<feature type="domain" description="Isochorismatase-like" evidence="2">
    <location>
        <begin position="3"/>
        <end position="148"/>
    </location>
</feature>
<name>A0ABT4LE18_9PROT</name>
<dbReference type="RefSeq" id="WP_269421556.1">
    <property type="nucleotide sequence ID" value="NZ_JAPWGY010000001.1"/>
</dbReference>
<dbReference type="PANTHER" id="PTHR43540:SF14">
    <property type="entry name" value="ISOCHORISMATASE"/>
    <property type="match status" value="1"/>
</dbReference>
<evidence type="ECO:0000313" key="3">
    <source>
        <dbReference type="EMBL" id="MCZ4279347.1"/>
    </source>
</evidence>
<dbReference type="EMBL" id="JAPWGY010000001">
    <property type="protein sequence ID" value="MCZ4279347.1"/>
    <property type="molecule type" value="Genomic_DNA"/>
</dbReference>
<protein>
    <submittedName>
        <fullName evidence="3">Isochorismatase family protein</fullName>
    </submittedName>
</protein>
<organism evidence="3 4">
    <name type="scientific">Kiloniella laminariae</name>
    <dbReference type="NCBI Taxonomy" id="454162"/>
    <lineage>
        <taxon>Bacteria</taxon>
        <taxon>Pseudomonadati</taxon>
        <taxon>Pseudomonadota</taxon>
        <taxon>Alphaproteobacteria</taxon>
        <taxon>Rhodospirillales</taxon>
        <taxon>Kiloniellaceae</taxon>
        <taxon>Kiloniella</taxon>
    </lineage>
</organism>
<comment type="caution">
    <text evidence="3">The sequence shown here is derived from an EMBL/GenBank/DDBJ whole genome shotgun (WGS) entry which is preliminary data.</text>
</comment>
<dbReference type="SUPFAM" id="SSF52499">
    <property type="entry name" value="Isochorismatase-like hydrolases"/>
    <property type="match status" value="1"/>
</dbReference>
<reference evidence="3" key="1">
    <citation type="submission" date="2022-12" db="EMBL/GenBank/DDBJ databases">
        <title>Bacterial isolates from different developmental stages of Nematostella vectensis.</title>
        <authorList>
            <person name="Fraune S."/>
        </authorList>
    </citation>
    <scope>NUCLEOTIDE SEQUENCE</scope>
    <source>
        <strain evidence="3">G21630-S1</strain>
    </source>
</reference>
<keyword evidence="4" id="KW-1185">Reference proteome</keyword>
<dbReference type="Gene3D" id="3.40.50.850">
    <property type="entry name" value="Isochorismatase-like"/>
    <property type="match status" value="1"/>
</dbReference>
<proteinExistence type="predicted"/>
<dbReference type="Proteomes" id="UP001069802">
    <property type="component" value="Unassembled WGS sequence"/>
</dbReference>